<gene>
    <name evidence="2" type="ORF">FGIG_09201</name>
</gene>
<feature type="region of interest" description="Disordered" evidence="1">
    <location>
        <begin position="122"/>
        <end position="142"/>
    </location>
</feature>
<comment type="caution">
    <text evidence="2">The sequence shown here is derived from an EMBL/GenBank/DDBJ whole genome shotgun (WGS) entry which is preliminary data.</text>
</comment>
<feature type="region of interest" description="Disordered" evidence="1">
    <location>
        <begin position="32"/>
        <end position="56"/>
    </location>
</feature>
<sequence>MFTGYLENLISFYLTTFTYPCVQVQDLKSKEPKKSILRSKARDSQQWQETNGGNSEMSVADLRNATVTGVRTRGPNKSQIKSQIPATGSLRSVNGSRDSERSRRSVLFLDEVLTRKKLQQLPSQSANFTSPSPFSSPTSIRTDTQTGTQQYFTFASYPASYQPSPVFAKREADSSGIELISRSPLPKNRLSSEDSWEIWSAGSTPSKDVFRNFSLTRRHKHKKQISMETYSQFSDGYGNLAPKDGVVAGSTIPYTGSLGSSRPMSPNVGKISPAGIYSPRGSNSVTSGSSNWMAEKHSAAGQSQAQTLENEESIIKRPTYPRVIEPRVKSANCENAKHDTKHLSKCITLIASNINLTDSNATLRPDRVSSASLDTLSDRPRGSEFKQRDSTHELSRNVAKRQNGNIPDQHLPKPPEISKGIPPAVPKRQPIPIYYLSLVAVTQATGLLINLIEVTRSIFVETILSAQVLVK</sequence>
<feature type="region of interest" description="Disordered" evidence="1">
    <location>
        <begin position="70"/>
        <end position="98"/>
    </location>
</feature>
<feature type="compositionally biased region" description="Polar residues" evidence="1">
    <location>
        <begin position="44"/>
        <end position="56"/>
    </location>
</feature>
<evidence type="ECO:0000313" key="2">
    <source>
        <dbReference type="EMBL" id="TPP63669.1"/>
    </source>
</evidence>
<keyword evidence="3" id="KW-1185">Reference proteome</keyword>
<evidence type="ECO:0000256" key="1">
    <source>
        <dbReference type="SAM" id="MobiDB-lite"/>
    </source>
</evidence>
<feature type="region of interest" description="Disordered" evidence="1">
    <location>
        <begin position="272"/>
        <end position="321"/>
    </location>
</feature>
<organism evidence="2 3">
    <name type="scientific">Fasciola gigantica</name>
    <name type="common">Giant liver fluke</name>
    <dbReference type="NCBI Taxonomy" id="46835"/>
    <lineage>
        <taxon>Eukaryota</taxon>
        <taxon>Metazoa</taxon>
        <taxon>Spiralia</taxon>
        <taxon>Lophotrochozoa</taxon>
        <taxon>Platyhelminthes</taxon>
        <taxon>Trematoda</taxon>
        <taxon>Digenea</taxon>
        <taxon>Plagiorchiida</taxon>
        <taxon>Echinostomata</taxon>
        <taxon>Echinostomatoidea</taxon>
        <taxon>Fasciolidae</taxon>
        <taxon>Fasciola</taxon>
    </lineage>
</organism>
<name>A0A504YT58_FASGI</name>
<proteinExistence type="predicted"/>
<feature type="compositionally biased region" description="Basic and acidic residues" evidence="1">
    <location>
        <begin position="376"/>
        <end position="395"/>
    </location>
</feature>
<dbReference type="Proteomes" id="UP000316759">
    <property type="component" value="Unassembled WGS sequence"/>
</dbReference>
<dbReference type="AlphaFoldDB" id="A0A504YT58"/>
<protein>
    <submittedName>
        <fullName evidence="2">Uncharacterized protein</fullName>
    </submittedName>
</protein>
<evidence type="ECO:0000313" key="3">
    <source>
        <dbReference type="Proteomes" id="UP000316759"/>
    </source>
</evidence>
<feature type="compositionally biased region" description="Low complexity" evidence="1">
    <location>
        <begin position="128"/>
        <end position="139"/>
    </location>
</feature>
<feature type="compositionally biased region" description="Polar residues" evidence="1">
    <location>
        <begin position="280"/>
        <end position="292"/>
    </location>
</feature>
<feature type="region of interest" description="Disordered" evidence="1">
    <location>
        <begin position="371"/>
        <end position="423"/>
    </location>
</feature>
<dbReference type="EMBL" id="SUNJ01005366">
    <property type="protein sequence ID" value="TPP63669.1"/>
    <property type="molecule type" value="Genomic_DNA"/>
</dbReference>
<accession>A0A504YT58</accession>
<reference evidence="2 3" key="1">
    <citation type="submission" date="2019-04" db="EMBL/GenBank/DDBJ databases">
        <title>Annotation for the trematode Fasciola gigantica.</title>
        <authorList>
            <person name="Choi Y.-J."/>
        </authorList>
    </citation>
    <scope>NUCLEOTIDE SEQUENCE [LARGE SCALE GENOMIC DNA]</scope>
    <source>
        <strain evidence="2">Uganda_cow_1</strain>
    </source>
</reference>
<dbReference type="OrthoDB" id="6284970at2759"/>
<feature type="compositionally biased region" description="Polar residues" evidence="1">
    <location>
        <begin position="70"/>
        <end position="96"/>
    </location>
</feature>